<dbReference type="HOGENOM" id="CLU_044632_0_0_1"/>
<reference evidence="1 2" key="1">
    <citation type="journal article" date="2014" name="BMC Genomics">
        <title>Comparative genome sequencing reveals chemotype-specific gene clusters in the toxigenic black mold Stachybotrys.</title>
        <authorList>
            <person name="Semeiks J."/>
            <person name="Borek D."/>
            <person name="Otwinowski Z."/>
            <person name="Grishin N.V."/>
        </authorList>
    </citation>
    <scope>NUCLEOTIDE SEQUENCE [LARGE SCALE GENOMIC DNA]</scope>
    <source>
        <strain evidence="2">CBS 109288 / IBT 7711</strain>
    </source>
</reference>
<dbReference type="EMBL" id="KL647848">
    <property type="protein sequence ID" value="KEY73408.1"/>
    <property type="molecule type" value="Genomic_DNA"/>
</dbReference>
<dbReference type="OrthoDB" id="303107at2759"/>
<name>A0A084B779_STACB</name>
<proteinExistence type="predicted"/>
<evidence type="ECO:0000313" key="1">
    <source>
        <dbReference type="EMBL" id="KEY73408.1"/>
    </source>
</evidence>
<accession>A0A084B779</accession>
<keyword evidence="2" id="KW-1185">Reference proteome</keyword>
<dbReference type="Proteomes" id="UP000028045">
    <property type="component" value="Unassembled WGS sequence"/>
</dbReference>
<evidence type="ECO:0000313" key="2">
    <source>
        <dbReference type="Proteomes" id="UP000028045"/>
    </source>
</evidence>
<organism evidence="1 2">
    <name type="scientific">Stachybotrys chartarum (strain CBS 109288 / IBT 7711)</name>
    <name type="common">Toxic black mold</name>
    <name type="synonym">Stilbospora chartarum</name>
    <dbReference type="NCBI Taxonomy" id="1280523"/>
    <lineage>
        <taxon>Eukaryota</taxon>
        <taxon>Fungi</taxon>
        <taxon>Dikarya</taxon>
        <taxon>Ascomycota</taxon>
        <taxon>Pezizomycotina</taxon>
        <taxon>Sordariomycetes</taxon>
        <taxon>Hypocreomycetidae</taxon>
        <taxon>Hypocreales</taxon>
        <taxon>Stachybotryaceae</taxon>
        <taxon>Stachybotrys</taxon>
    </lineage>
</organism>
<protein>
    <submittedName>
        <fullName evidence="1">Uncharacterized protein</fullName>
    </submittedName>
</protein>
<gene>
    <name evidence="1" type="ORF">S7711_09990</name>
</gene>
<dbReference type="AlphaFoldDB" id="A0A084B779"/>
<sequence length="351" mass="40043">MKRQLDTIKRCRRAAELDDYDVQQQQIIYLTEQLQTQNRLLKRTGVPGMSGSNVSKSVTREYYGTLYHELDDASFSIFDIETNQDIPEAQDYLHESAQTWSLKVSCLNLRQLVSHCHAKDVPKEKLFQSMVTAAVFELVFETMFSDILALECPLLNAYRRIIHAKDGHEVLQQIDLTALEWIMSGDDFRENEIPQQSERLTKFIWQVLEFLHSGNLRETEDMLPQKFSGDKYLVAAISQAIDLKLKLMLSTTSVRYTFVKPGELFNPIYMCVLDGQFAGSAIRDNGLNKGLPVKLCLFPALYSRLIHDSGHTSTLHLSPGYEYVTEASSTDLAPLDLVFHAIVLLENRIAK</sequence>